<reference evidence="1 2" key="1">
    <citation type="journal article" date="2019" name="Int. J. Syst. Evol. Microbiol.">
        <title>The Global Catalogue of Microorganisms (GCM) 10K type strain sequencing project: providing services to taxonomists for standard genome sequencing and annotation.</title>
        <authorList>
            <consortium name="The Broad Institute Genomics Platform"/>
            <consortium name="The Broad Institute Genome Sequencing Center for Infectious Disease"/>
            <person name="Wu L."/>
            <person name="Ma J."/>
        </authorList>
    </citation>
    <scope>NUCLEOTIDE SEQUENCE [LARGE SCALE GENOMIC DNA]</scope>
    <source>
        <strain evidence="1 2">JCM 9383</strain>
    </source>
</reference>
<accession>A0ABN3VGK5</accession>
<name>A0ABN3VGK5_9PSEU</name>
<dbReference type="EMBL" id="BAAAUX010000016">
    <property type="protein sequence ID" value="GAA2800908.1"/>
    <property type="molecule type" value="Genomic_DNA"/>
</dbReference>
<protein>
    <recommendedName>
        <fullName evidence="3">J domain-containing protein</fullName>
    </recommendedName>
</protein>
<keyword evidence="2" id="KW-1185">Reference proteome</keyword>
<evidence type="ECO:0000313" key="2">
    <source>
        <dbReference type="Proteomes" id="UP001500979"/>
    </source>
</evidence>
<comment type="caution">
    <text evidence="1">The sequence shown here is derived from an EMBL/GenBank/DDBJ whole genome shotgun (WGS) entry which is preliminary data.</text>
</comment>
<evidence type="ECO:0008006" key="3">
    <source>
        <dbReference type="Google" id="ProtNLM"/>
    </source>
</evidence>
<gene>
    <name evidence="1" type="ORF">GCM10010470_40000</name>
</gene>
<dbReference type="Proteomes" id="UP001500979">
    <property type="component" value="Unassembled WGS sequence"/>
</dbReference>
<organism evidence="1 2">
    <name type="scientific">Saccharopolyspora taberi</name>
    <dbReference type="NCBI Taxonomy" id="60895"/>
    <lineage>
        <taxon>Bacteria</taxon>
        <taxon>Bacillati</taxon>
        <taxon>Actinomycetota</taxon>
        <taxon>Actinomycetes</taxon>
        <taxon>Pseudonocardiales</taxon>
        <taxon>Pseudonocardiaceae</taxon>
        <taxon>Saccharopolyspora</taxon>
    </lineage>
</organism>
<proteinExistence type="predicted"/>
<sequence>MTARDAAARAEIRAFARANHPDRGGDPEVFATGLAALRARQRKRDEQRDDPRYDAPVVVVQRPRLRRLTNRLCLLANRLRRHPRVR</sequence>
<evidence type="ECO:0000313" key="1">
    <source>
        <dbReference type="EMBL" id="GAA2800908.1"/>
    </source>
</evidence>
<dbReference type="RefSeq" id="WP_344681877.1">
    <property type="nucleotide sequence ID" value="NZ_BAAAUX010000016.1"/>
</dbReference>